<evidence type="ECO:0000313" key="1">
    <source>
        <dbReference type="EMBL" id="TGO39727.1"/>
    </source>
</evidence>
<dbReference type="EMBL" id="PQXK01000049">
    <property type="protein sequence ID" value="TGO39727.1"/>
    <property type="molecule type" value="Genomic_DNA"/>
</dbReference>
<comment type="caution">
    <text evidence="1">The sequence shown here is derived from an EMBL/GenBank/DDBJ whole genome shotgun (WGS) entry which is preliminary data.</text>
</comment>
<sequence>MNPNDASEKSAADQAIQIPLEHNAHHDLQQADRNSAIDQIAHTEEVIRKDAKVDMRIKMHSQLSPVRKPVNDFEICNQNEG</sequence>
<name>A0A4Z1H2Z5_9HELO</name>
<dbReference type="AlphaFoldDB" id="A0A4Z1H2Z5"/>
<proteinExistence type="predicted"/>
<accession>A0A4Z1H2Z5</accession>
<reference evidence="1 2" key="1">
    <citation type="submission" date="2017-12" db="EMBL/GenBank/DDBJ databases">
        <title>Comparative genomics of Botrytis spp.</title>
        <authorList>
            <person name="Valero-Jimenez C.A."/>
            <person name="Tapia P."/>
            <person name="Veloso J."/>
            <person name="Silva-Moreno E."/>
            <person name="Staats M."/>
            <person name="Valdes J.H."/>
            <person name="Van Kan J.A.L."/>
        </authorList>
    </citation>
    <scope>NUCLEOTIDE SEQUENCE [LARGE SCALE GENOMIC DNA]</scope>
    <source>
        <strain evidence="1 2">Bh0001</strain>
    </source>
</reference>
<dbReference type="Proteomes" id="UP000297814">
    <property type="component" value="Unassembled WGS sequence"/>
</dbReference>
<keyword evidence="2" id="KW-1185">Reference proteome</keyword>
<protein>
    <submittedName>
        <fullName evidence="1">Uncharacterized protein</fullName>
    </submittedName>
</protein>
<gene>
    <name evidence="1" type="ORF">BHYA_0049g00630</name>
</gene>
<organism evidence="1 2">
    <name type="scientific">Botrytis hyacinthi</name>
    <dbReference type="NCBI Taxonomy" id="278943"/>
    <lineage>
        <taxon>Eukaryota</taxon>
        <taxon>Fungi</taxon>
        <taxon>Dikarya</taxon>
        <taxon>Ascomycota</taxon>
        <taxon>Pezizomycotina</taxon>
        <taxon>Leotiomycetes</taxon>
        <taxon>Helotiales</taxon>
        <taxon>Sclerotiniaceae</taxon>
        <taxon>Botrytis</taxon>
    </lineage>
</organism>
<evidence type="ECO:0000313" key="2">
    <source>
        <dbReference type="Proteomes" id="UP000297814"/>
    </source>
</evidence>